<proteinExistence type="predicted"/>
<feature type="compositionally biased region" description="Polar residues" evidence="1">
    <location>
        <begin position="176"/>
        <end position="185"/>
    </location>
</feature>
<dbReference type="PANTHER" id="PTHR33223">
    <property type="entry name" value="CCHC-TYPE DOMAIN-CONTAINING PROTEIN"/>
    <property type="match status" value="1"/>
</dbReference>
<organism evidence="2">
    <name type="scientific">Nicotiana tabacum</name>
    <name type="common">Common tobacco</name>
    <dbReference type="NCBI Taxonomy" id="4097"/>
    <lineage>
        <taxon>Eukaryota</taxon>
        <taxon>Viridiplantae</taxon>
        <taxon>Streptophyta</taxon>
        <taxon>Embryophyta</taxon>
        <taxon>Tracheophyta</taxon>
        <taxon>Spermatophyta</taxon>
        <taxon>Magnoliopsida</taxon>
        <taxon>eudicotyledons</taxon>
        <taxon>Gunneridae</taxon>
        <taxon>Pentapetalae</taxon>
        <taxon>asterids</taxon>
        <taxon>lamiids</taxon>
        <taxon>Solanales</taxon>
        <taxon>Solanaceae</taxon>
        <taxon>Nicotianoideae</taxon>
        <taxon>Nicotianeae</taxon>
        <taxon>Nicotiana</taxon>
    </lineage>
</organism>
<protein>
    <submittedName>
        <fullName evidence="2">Uncharacterized protein</fullName>
    </submittedName>
</protein>
<dbReference type="PANTHER" id="PTHR33223:SF11">
    <property type="entry name" value="ELEMENT PROTEIN, PUTATIVE-RELATED"/>
    <property type="match status" value="1"/>
</dbReference>
<dbReference type="RefSeq" id="XP_016456444.1">
    <property type="nucleotide sequence ID" value="XM_016600958.1"/>
</dbReference>
<dbReference type="PaxDb" id="4097-A0A1S3YWD3"/>
<feature type="compositionally biased region" description="Basic and acidic residues" evidence="1">
    <location>
        <begin position="154"/>
        <end position="173"/>
    </location>
</feature>
<evidence type="ECO:0000256" key="1">
    <source>
        <dbReference type="SAM" id="MobiDB-lite"/>
    </source>
</evidence>
<dbReference type="OrthoDB" id="1225905at2759"/>
<reference evidence="2" key="1">
    <citation type="submission" date="2025-08" db="UniProtKB">
        <authorList>
            <consortium name="RefSeq"/>
        </authorList>
    </citation>
    <scope>IDENTIFICATION</scope>
</reference>
<sequence>MPDIPKYSGTTDPNKHITSYTCGIKGNDLEDDEIESVLLKKFRETLSKREMIWYHSLPPNSIDSFTMLDDSFVKVHAGAIKVATRKLNLFKVRQKDNEMALNERSSIASRQLKQNLIQYPAVTWADMLNRYQSKIRVKDDQLGALSGSIYPNRSEGRIQRDIDKEHRSNRDRYQPYSANQKNNGPGHNPIRNDRGRNSQGLMSKNGLDKHVVSKEAPRLSEYNFSIDASGIVSAIGRIKDTRWPRPMQINPAQRNPNQMCKYHGTHGHRTEDCRQLMKELACLFNEGHLREFLSDRAKNHFRDRDANRQK</sequence>
<gene>
    <name evidence="2" type="primary">LOC107780415</name>
</gene>
<evidence type="ECO:0000313" key="2">
    <source>
        <dbReference type="RefSeq" id="XP_016456444.1"/>
    </source>
</evidence>
<dbReference type="OMA" id="ILMAIMD"/>
<feature type="region of interest" description="Disordered" evidence="1">
    <location>
        <begin position="146"/>
        <end position="204"/>
    </location>
</feature>
<dbReference type="AlphaFoldDB" id="A0A1S3YWD3"/>
<dbReference type="KEGG" id="nta:107780415"/>
<accession>A0A1S3YWD3</accession>
<name>A0A1S3YWD3_TOBAC</name>